<dbReference type="EMBL" id="FNAS01000024">
    <property type="protein sequence ID" value="SDE77130.1"/>
    <property type="molecule type" value="Genomic_DNA"/>
</dbReference>
<dbReference type="OrthoDB" id="1151181at2"/>
<sequence>MSKALQDALRALGKRGVDTFPAQVVSVDKNAGTCTVNDGVLDYTDVRLSAGIEAGAKRYFIFPKVGSWVLVSPIQEDLHNLYVEAVSEVESIELKIEGVELGINPDGFLLKKENETLKTLMVDLLEAIKRMKFTTNMGPTIKLINEAEFTAIENRFKTFLKDN</sequence>
<dbReference type="AlphaFoldDB" id="A0A1G7FMK7"/>
<evidence type="ECO:0000313" key="1">
    <source>
        <dbReference type="EMBL" id="SDE77130.1"/>
    </source>
</evidence>
<accession>A0A1G7FMK7</accession>
<proteinExistence type="predicted"/>
<reference evidence="1 2" key="1">
    <citation type="submission" date="2016-10" db="EMBL/GenBank/DDBJ databases">
        <authorList>
            <person name="de Groot N.N."/>
        </authorList>
    </citation>
    <scope>NUCLEOTIDE SEQUENCE [LARGE SCALE GENOMIC DNA]</scope>
    <source>
        <strain evidence="1 2">DSM 24015</strain>
    </source>
</reference>
<dbReference type="STRING" id="1071918.SAMN05421544_12423"/>
<dbReference type="RefSeq" id="WP_092737982.1">
    <property type="nucleotide sequence ID" value="NZ_FNAS01000024.1"/>
</dbReference>
<name>A0A1G7FMK7_9FLAO</name>
<gene>
    <name evidence="1" type="ORF">SAMN05421544_12423</name>
</gene>
<evidence type="ECO:0000313" key="2">
    <source>
        <dbReference type="Proteomes" id="UP000198517"/>
    </source>
</evidence>
<protein>
    <submittedName>
        <fullName evidence="1">Uncharacterized protein</fullName>
    </submittedName>
</protein>
<dbReference type="Proteomes" id="UP000198517">
    <property type="component" value="Unassembled WGS sequence"/>
</dbReference>
<organism evidence="1 2">
    <name type="scientific">Riemerella columbipharyngis</name>
    <dbReference type="NCBI Taxonomy" id="1071918"/>
    <lineage>
        <taxon>Bacteria</taxon>
        <taxon>Pseudomonadati</taxon>
        <taxon>Bacteroidota</taxon>
        <taxon>Flavobacteriia</taxon>
        <taxon>Flavobacteriales</taxon>
        <taxon>Weeksellaceae</taxon>
        <taxon>Riemerella</taxon>
    </lineage>
</organism>
<keyword evidence="2" id="KW-1185">Reference proteome</keyword>